<dbReference type="EMBL" id="CP012195">
    <property type="protein sequence ID" value="AKT91061.1"/>
    <property type="molecule type" value="Genomic_DNA"/>
</dbReference>
<dbReference type="InterPro" id="IPR037053">
    <property type="entry name" value="Phage_tail_collar_dom_sf"/>
</dbReference>
<dbReference type="SUPFAM" id="SSF88874">
    <property type="entry name" value="Receptor-binding domain of short tail fibre protein gp12"/>
    <property type="match status" value="1"/>
</dbReference>
<protein>
    <submittedName>
        <fullName evidence="2">Phage tail collar protein</fullName>
    </submittedName>
</protein>
<gene>
    <name evidence="2" type="ORF">CUREO_1217</name>
</gene>
<feature type="domain" description="Phage tail collar" evidence="1">
    <location>
        <begin position="74"/>
        <end position="130"/>
    </location>
</feature>
<evidence type="ECO:0000313" key="3">
    <source>
        <dbReference type="Proteomes" id="UP000063971"/>
    </source>
</evidence>
<dbReference type="AlphaFoldDB" id="A0AAU8U2B1"/>
<evidence type="ECO:0000259" key="1">
    <source>
        <dbReference type="Pfam" id="PF07484"/>
    </source>
</evidence>
<reference evidence="2 3" key="1">
    <citation type="journal article" date="2015" name="Genome Announc.">
        <title>Complete Genome Sequence of the Campylobacter ureolyticus Clinical Isolate RIGS 9880.</title>
        <authorList>
            <person name="Miller W.G."/>
            <person name="Yee E."/>
            <person name="On S.L."/>
            <person name="Andersen L.P."/>
            <person name="Bono J.L."/>
        </authorList>
    </citation>
    <scope>NUCLEOTIDE SEQUENCE [LARGE SCALE GENOMIC DNA]</scope>
    <source>
        <strain evidence="2 3">RIGS 9880</strain>
    </source>
</reference>
<organism evidence="2 3">
    <name type="scientific">Campylobacter ureolyticus RIGS 9880</name>
    <dbReference type="NCBI Taxonomy" id="1032069"/>
    <lineage>
        <taxon>Bacteria</taxon>
        <taxon>Pseudomonadati</taxon>
        <taxon>Campylobacterota</taxon>
        <taxon>Epsilonproteobacteria</taxon>
        <taxon>Campylobacterales</taxon>
        <taxon>Campylobacteraceae</taxon>
        <taxon>Campylobacter</taxon>
    </lineage>
</organism>
<name>A0AAU8U2B1_9BACT</name>
<dbReference type="RefSeq" id="WP_050335395.1">
    <property type="nucleotide sequence ID" value="NZ_CP012195.1"/>
</dbReference>
<sequence>MAGIDGKVFASKAKSGEIADFPDIERGWGVTESTGFIPTMEHFNGFGKRIDLHINELNKTKANLTDLDILLPAGTIIQSASKSTPNGYLKCNGASISRASYQKLFKVIGTTFGSDDNSTFKLPDLRGRFVRGFSDGSSIDSGRGFGSTQGSAIGRHIHLLPTGAGSDKLGDGAVWGVVDSQWVNTKNDMNFGPSEDSVAFTYHDDGGGYTKNLLRKKGLQYPFENFENETRPYNIALNFYIKY</sequence>
<accession>A0AAU8U2B1</accession>
<dbReference type="InterPro" id="IPR011083">
    <property type="entry name" value="Phage_tail_collar_dom"/>
</dbReference>
<dbReference type="KEGG" id="cure:CUREO_1217"/>
<evidence type="ECO:0000313" key="2">
    <source>
        <dbReference type="EMBL" id="AKT91061.1"/>
    </source>
</evidence>
<dbReference type="Gene3D" id="3.90.1340.10">
    <property type="entry name" value="Phage tail collar domain"/>
    <property type="match status" value="1"/>
</dbReference>
<proteinExistence type="predicted"/>
<dbReference type="Pfam" id="PF07484">
    <property type="entry name" value="Collar"/>
    <property type="match status" value="1"/>
</dbReference>
<dbReference type="Proteomes" id="UP000063971">
    <property type="component" value="Chromosome"/>
</dbReference>